<name>A0A0D2LE22_9CHLO</name>
<feature type="region of interest" description="Disordered" evidence="1">
    <location>
        <begin position="107"/>
        <end position="170"/>
    </location>
</feature>
<evidence type="ECO:0000256" key="1">
    <source>
        <dbReference type="SAM" id="MobiDB-lite"/>
    </source>
</evidence>
<dbReference type="PROSITE" id="PS00036">
    <property type="entry name" value="BZIP_BASIC"/>
    <property type="match status" value="1"/>
</dbReference>
<dbReference type="Proteomes" id="UP000054498">
    <property type="component" value="Unassembled WGS sequence"/>
</dbReference>
<dbReference type="GeneID" id="25735875"/>
<feature type="compositionally biased region" description="Basic residues" evidence="1">
    <location>
        <begin position="131"/>
        <end position="142"/>
    </location>
</feature>
<organism evidence="3 4">
    <name type="scientific">Monoraphidium neglectum</name>
    <dbReference type="NCBI Taxonomy" id="145388"/>
    <lineage>
        <taxon>Eukaryota</taxon>
        <taxon>Viridiplantae</taxon>
        <taxon>Chlorophyta</taxon>
        <taxon>core chlorophytes</taxon>
        <taxon>Chlorophyceae</taxon>
        <taxon>CS clade</taxon>
        <taxon>Sphaeropleales</taxon>
        <taxon>Selenastraceae</taxon>
        <taxon>Monoraphidium</taxon>
    </lineage>
</organism>
<protein>
    <recommendedName>
        <fullName evidence="2">BZIP domain-containing protein</fullName>
    </recommendedName>
</protein>
<dbReference type="KEGG" id="mng:MNEG_2997"/>
<dbReference type="EMBL" id="KK100580">
    <property type="protein sequence ID" value="KIZ04959.1"/>
    <property type="molecule type" value="Genomic_DNA"/>
</dbReference>
<reference evidence="3 4" key="1">
    <citation type="journal article" date="2013" name="BMC Genomics">
        <title>Reconstruction of the lipid metabolism for the microalga Monoraphidium neglectum from its genome sequence reveals characteristics suitable for biofuel production.</title>
        <authorList>
            <person name="Bogen C."/>
            <person name="Al-Dilaimi A."/>
            <person name="Albersmeier A."/>
            <person name="Wichmann J."/>
            <person name="Grundmann M."/>
            <person name="Rupp O."/>
            <person name="Lauersen K.J."/>
            <person name="Blifernez-Klassen O."/>
            <person name="Kalinowski J."/>
            <person name="Goesmann A."/>
            <person name="Mussgnug J.H."/>
            <person name="Kruse O."/>
        </authorList>
    </citation>
    <scope>NUCLEOTIDE SEQUENCE [LARGE SCALE GENOMIC DNA]</scope>
    <source>
        <strain evidence="3 4">SAG 48.87</strain>
    </source>
</reference>
<dbReference type="AlphaFoldDB" id="A0A0D2LE22"/>
<dbReference type="GO" id="GO:0003700">
    <property type="term" value="F:DNA-binding transcription factor activity"/>
    <property type="evidence" value="ECO:0007669"/>
    <property type="project" value="InterPro"/>
</dbReference>
<proteinExistence type="predicted"/>
<dbReference type="InterPro" id="IPR004827">
    <property type="entry name" value="bZIP"/>
</dbReference>
<evidence type="ECO:0000259" key="2">
    <source>
        <dbReference type="PROSITE" id="PS00036"/>
    </source>
</evidence>
<accession>A0A0D2LE22</accession>
<feature type="domain" description="BZIP" evidence="2">
    <location>
        <begin position="150"/>
        <end position="164"/>
    </location>
</feature>
<feature type="compositionally biased region" description="Basic residues" evidence="1">
    <location>
        <begin position="156"/>
        <end position="167"/>
    </location>
</feature>
<evidence type="ECO:0000313" key="3">
    <source>
        <dbReference type="EMBL" id="KIZ04959.1"/>
    </source>
</evidence>
<sequence>MALRPHPLRAAPVGAGLSGSLLMPELLPAVGARSEAADVERAVTGLDSFITKCLVKREKAARAAPPSSMALGLGPSRDALLPPCSGALGHGNAQSLGSATYCGKWGGAEDSSSFSDDDDEEDDDDTAVQRAAKRPRGSRPRNKAQTSAERRERNRLAARKSRNKRAQKQAEVVQTLEQVTTRLDETARRLAAAEEAAVRDAAARARLQGAVAAWLQIPWRQPAPVAAHGTQRS</sequence>
<evidence type="ECO:0000313" key="4">
    <source>
        <dbReference type="Proteomes" id="UP000054498"/>
    </source>
</evidence>
<dbReference type="RefSeq" id="XP_013903978.1">
    <property type="nucleotide sequence ID" value="XM_014048524.1"/>
</dbReference>
<feature type="compositionally biased region" description="Acidic residues" evidence="1">
    <location>
        <begin position="115"/>
        <end position="126"/>
    </location>
</feature>
<keyword evidence="4" id="KW-1185">Reference proteome</keyword>
<gene>
    <name evidence="3" type="ORF">MNEG_2997</name>
</gene>